<organism evidence="1 2">
    <name type="scientific">Choanephora cucurbitarum</name>
    <dbReference type="NCBI Taxonomy" id="101091"/>
    <lineage>
        <taxon>Eukaryota</taxon>
        <taxon>Fungi</taxon>
        <taxon>Fungi incertae sedis</taxon>
        <taxon>Mucoromycota</taxon>
        <taxon>Mucoromycotina</taxon>
        <taxon>Mucoromycetes</taxon>
        <taxon>Mucorales</taxon>
        <taxon>Mucorineae</taxon>
        <taxon>Choanephoraceae</taxon>
        <taxon>Choanephoroideae</taxon>
        <taxon>Choanephora</taxon>
    </lineage>
</organism>
<keyword evidence="2" id="KW-1185">Reference proteome</keyword>
<evidence type="ECO:0008006" key="3">
    <source>
        <dbReference type="Google" id="ProtNLM"/>
    </source>
</evidence>
<comment type="caution">
    <text evidence="1">The sequence shown here is derived from an EMBL/GenBank/DDBJ whole genome shotgun (WGS) entry which is preliminary data.</text>
</comment>
<evidence type="ECO:0000313" key="2">
    <source>
        <dbReference type="Proteomes" id="UP000093000"/>
    </source>
</evidence>
<protein>
    <recommendedName>
        <fullName evidence="3">Endonuclease/exonuclease/phosphatase domain-containing protein</fullName>
    </recommendedName>
</protein>
<reference evidence="1 2" key="1">
    <citation type="submission" date="2016-03" db="EMBL/GenBank/DDBJ databases">
        <title>Choanephora cucurbitarum.</title>
        <authorList>
            <person name="Min B."/>
            <person name="Park H."/>
            <person name="Park J.-H."/>
            <person name="Shin H.-D."/>
            <person name="Choi I.-G."/>
        </authorList>
    </citation>
    <scope>NUCLEOTIDE SEQUENCE [LARGE SCALE GENOMIC DNA]</scope>
    <source>
        <strain evidence="1 2">KUS-F28377</strain>
    </source>
</reference>
<dbReference type="EMBL" id="LUGH01002438">
    <property type="protein sequence ID" value="OBZ80193.1"/>
    <property type="molecule type" value="Genomic_DNA"/>
</dbReference>
<accession>A0A1C7MTL5</accession>
<dbReference type="InParanoid" id="A0A1C7MTL5"/>
<proteinExistence type="predicted"/>
<gene>
    <name evidence="1" type="ORF">A0J61_11758</name>
</gene>
<sequence>MIVVGDFNSHFDDEQNLVTDTFSRYGLKSCLDESIKSTTEYGTFTGDIFTNIADSTGGR</sequence>
<dbReference type="OrthoDB" id="6621790at2759"/>
<name>A0A1C7MTL5_9FUNG</name>
<dbReference type="AlphaFoldDB" id="A0A1C7MTL5"/>
<evidence type="ECO:0000313" key="1">
    <source>
        <dbReference type="EMBL" id="OBZ80193.1"/>
    </source>
</evidence>
<dbReference type="Proteomes" id="UP000093000">
    <property type="component" value="Unassembled WGS sequence"/>
</dbReference>